<evidence type="ECO:0000313" key="1">
    <source>
        <dbReference type="EMBL" id="KPJ05702.1"/>
    </source>
</evidence>
<reference evidence="1 2" key="1">
    <citation type="journal article" date="2015" name="Nat. Commun.">
        <title>Outbred genome sequencing and CRISPR/Cas9 gene editing in butterflies.</title>
        <authorList>
            <person name="Li X."/>
            <person name="Fan D."/>
            <person name="Zhang W."/>
            <person name="Liu G."/>
            <person name="Zhang L."/>
            <person name="Zhao L."/>
            <person name="Fang X."/>
            <person name="Chen L."/>
            <person name="Dong Y."/>
            <person name="Chen Y."/>
            <person name="Ding Y."/>
            <person name="Zhao R."/>
            <person name="Feng M."/>
            <person name="Zhu Y."/>
            <person name="Feng Y."/>
            <person name="Jiang X."/>
            <person name="Zhu D."/>
            <person name="Xiang H."/>
            <person name="Feng X."/>
            <person name="Li S."/>
            <person name="Wang J."/>
            <person name="Zhang G."/>
            <person name="Kronforst M.R."/>
            <person name="Wang W."/>
        </authorList>
    </citation>
    <scope>NUCLEOTIDE SEQUENCE [LARGE SCALE GENOMIC DNA]</scope>
    <source>
        <strain evidence="1">Ya'a_city_454_Px</strain>
        <tissue evidence="1">Whole body</tissue>
    </source>
</reference>
<dbReference type="Proteomes" id="UP000053268">
    <property type="component" value="Unassembled WGS sequence"/>
</dbReference>
<organism evidence="1 2">
    <name type="scientific">Papilio xuthus</name>
    <name type="common">Asian swallowtail butterfly</name>
    <dbReference type="NCBI Taxonomy" id="66420"/>
    <lineage>
        <taxon>Eukaryota</taxon>
        <taxon>Metazoa</taxon>
        <taxon>Ecdysozoa</taxon>
        <taxon>Arthropoda</taxon>
        <taxon>Hexapoda</taxon>
        <taxon>Insecta</taxon>
        <taxon>Pterygota</taxon>
        <taxon>Neoptera</taxon>
        <taxon>Endopterygota</taxon>
        <taxon>Lepidoptera</taxon>
        <taxon>Glossata</taxon>
        <taxon>Ditrysia</taxon>
        <taxon>Papilionoidea</taxon>
        <taxon>Papilionidae</taxon>
        <taxon>Papilioninae</taxon>
        <taxon>Papilio</taxon>
    </lineage>
</organism>
<gene>
    <name evidence="1" type="ORF">RR46_02224</name>
</gene>
<protein>
    <submittedName>
        <fullName evidence="1">Uncharacterized protein</fullName>
    </submittedName>
</protein>
<sequence length="72" mass="7821">MRGMRLCTSPSVLRAAGTVPCGTPDLETRPDYPLNPAVFTYAQPDLIKTSLITINVRGTSQNGDEDIRLCIV</sequence>
<dbReference type="EMBL" id="KQ458575">
    <property type="protein sequence ID" value="KPJ05702.1"/>
    <property type="molecule type" value="Genomic_DNA"/>
</dbReference>
<evidence type="ECO:0000313" key="2">
    <source>
        <dbReference type="Proteomes" id="UP000053268"/>
    </source>
</evidence>
<proteinExistence type="predicted"/>
<dbReference type="AlphaFoldDB" id="A0A194QJJ7"/>
<accession>A0A194QJJ7</accession>
<keyword evidence="2" id="KW-1185">Reference proteome</keyword>
<name>A0A194QJJ7_PAPXU</name>